<proteinExistence type="predicted"/>
<feature type="region of interest" description="Disordered" evidence="1">
    <location>
        <begin position="33"/>
        <end position="79"/>
    </location>
</feature>
<evidence type="ECO:0000256" key="1">
    <source>
        <dbReference type="SAM" id="MobiDB-lite"/>
    </source>
</evidence>
<gene>
    <name evidence="2" type="ORF">PCOR1329_LOCUS58296</name>
</gene>
<name>A0ABN9VLF7_9DINO</name>
<comment type="caution">
    <text evidence="2">The sequence shown here is derived from an EMBL/GenBank/DDBJ whole genome shotgun (WGS) entry which is preliminary data.</text>
</comment>
<evidence type="ECO:0000313" key="2">
    <source>
        <dbReference type="EMBL" id="CAK0872986.1"/>
    </source>
</evidence>
<reference evidence="2" key="1">
    <citation type="submission" date="2023-10" db="EMBL/GenBank/DDBJ databases">
        <authorList>
            <person name="Chen Y."/>
            <person name="Shah S."/>
            <person name="Dougan E. K."/>
            <person name="Thang M."/>
            <person name="Chan C."/>
        </authorList>
    </citation>
    <scope>NUCLEOTIDE SEQUENCE [LARGE SCALE GENOMIC DNA]</scope>
</reference>
<protein>
    <submittedName>
        <fullName evidence="2">Uncharacterized protein</fullName>
    </submittedName>
</protein>
<dbReference type="EMBL" id="CAUYUJ010017225">
    <property type="protein sequence ID" value="CAK0872986.1"/>
    <property type="molecule type" value="Genomic_DNA"/>
</dbReference>
<keyword evidence="3" id="KW-1185">Reference proteome</keyword>
<feature type="non-terminal residue" evidence="2">
    <location>
        <position position="337"/>
    </location>
</feature>
<dbReference type="Proteomes" id="UP001189429">
    <property type="component" value="Unassembled WGS sequence"/>
</dbReference>
<evidence type="ECO:0000313" key="3">
    <source>
        <dbReference type="Proteomes" id="UP001189429"/>
    </source>
</evidence>
<feature type="non-terminal residue" evidence="2">
    <location>
        <position position="1"/>
    </location>
</feature>
<sequence>VIGIAQQWQNEDGQFQITMEQMRALLDQARGIMATAASSASQGESPEATADVSIAKDGQGEKGDPRQQGGRDPWDQSRRSDGWWNDFSSWKNYAGGWTDRSHGWKYIGWENWNWHENTWSEPSNAQKWKSDEKPRGKDFTDLDAWSRWPEYKLWRRKIMRWRQTTDVVRHKHADRIMKLLPLDLQRKLEDITDEDLISDGGADKVIARLDLLWEKESEMKTQGANISATNGPRLTTLSNQRLPGKVSLYMGPTNSADDRGADSLLDWDDASSLDAEGEAETYVALDQMDLYDDELKYVFSTMQEDRRKTWEQNRALKRKLKVDRKFLDRSREIEIKV</sequence>
<accession>A0ABN9VLF7</accession>
<organism evidence="2 3">
    <name type="scientific">Prorocentrum cordatum</name>
    <dbReference type="NCBI Taxonomy" id="2364126"/>
    <lineage>
        <taxon>Eukaryota</taxon>
        <taxon>Sar</taxon>
        <taxon>Alveolata</taxon>
        <taxon>Dinophyceae</taxon>
        <taxon>Prorocentrales</taxon>
        <taxon>Prorocentraceae</taxon>
        <taxon>Prorocentrum</taxon>
    </lineage>
</organism>